<organism evidence="1 2">
    <name type="scientific">Blepharisma stoltei</name>
    <dbReference type="NCBI Taxonomy" id="1481888"/>
    <lineage>
        <taxon>Eukaryota</taxon>
        <taxon>Sar</taxon>
        <taxon>Alveolata</taxon>
        <taxon>Ciliophora</taxon>
        <taxon>Postciliodesmatophora</taxon>
        <taxon>Heterotrichea</taxon>
        <taxon>Heterotrichida</taxon>
        <taxon>Blepharismidae</taxon>
        <taxon>Blepharisma</taxon>
    </lineage>
</organism>
<evidence type="ECO:0000313" key="1">
    <source>
        <dbReference type="EMBL" id="CAG9323915.1"/>
    </source>
</evidence>
<proteinExistence type="predicted"/>
<evidence type="ECO:0000313" key="2">
    <source>
        <dbReference type="Proteomes" id="UP001162131"/>
    </source>
</evidence>
<gene>
    <name evidence="1" type="ORF">BSTOLATCC_MIC34949</name>
</gene>
<dbReference type="Gene3D" id="2.120.10.80">
    <property type="entry name" value="Kelch-type beta propeller"/>
    <property type="match status" value="1"/>
</dbReference>
<sequence>MLENISKDYFLGEVQNFKISTKSIETKLEGTLLNESHEQLKFICDSNQNVAIAYNTYLSSRERIYQKLNFLNEKLDLSSKYLYVNFQVDNKVCLFYYDIDTHQLKQASPEPYRSLCTIQLPNSELFCYGTWDRTSGACAIIDLNTLSLKRILPSGPQALWAGGAYYNNSVYIFSSSYRTLGLDFVNRFDLRKNHWTRLSQLPKSSFGCSIVPFNGKLLVCGFSLNKIYKLDLDIESYSEIPEVLVKECRMKLLSAGYSRAYLFEVGGKIAESEWEDDFKWHKIGMFATTGDYRYGYAKHCNGAVYNILYDLRDTWCYKFDLNKQKLEEIEIKRQYTTNRIFKID</sequence>
<protein>
    <submittedName>
        <fullName evidence="1">Uncharacterized protein</fullName>
    </submittedName>
</protein>
<dbReference type="InterPro" id="IPR011043">
    <property type="entry name" value="Gal_Oxase/kelch_b-propeller"/>
</dbReference>
<dbReference type="SUPFAM" id="SSF50965">
    <property type="entry name" value="Galactose oxidase, central domain"/>
    <property type="match status" value="1"/>
</dbReference>
<dbReference type="AlphaFoldDB" id="A0AAU9JKA2"/>
<accession>A0AAU9JKA2</accession>
<dbReference type="EMBL" id="CAJZBQ010000035">
    <property type="protein sequence ID" value="CAG9323915.1"/>
    <property type="molecule type" value="Genomic_DNA"/>
</dbReference>
<keyword evidence="2" id="KW-1185">Reference proteome</keyword>
<comment type="caution">
    <text evidence="1">The sequence shown here is derived from an EMBL/GenBank/DDBJ whole genome shotgun (WGS) entry which is preliminary data.</text>
</comment>
<dbReference type="Proteomes" id="UP001162131">
    <property type="component" value="Unassembled WGS sequence"/>
</dbReference>
<name>A0AAU9JKA2_9CILI</name>
<reference evidence="1" key="1">
    <citation type="submission" date="2021-09" db="EMBL/GenBank/DDBJ databases">
        <authorList>
            <consortium name="AG Swart"/>
            <person name="Singh M."/>
            <person name="Singh A."/>
            <person name="Seah K."/>
            <person name="Emmerich C."/>
        </authorList>
    </citation>
    <scope>NUCLEOTIDE SEQUENCE</scope>
    <source>
        <strain evidence="1">ATCC30299</strain>
    </source>
</reference>
<dbReference type="InterPro" id="IPR015915">
    <property type="entry name" value="Kelch-typ_b-propeller"/>
</dbReference>